<dbReference type="AlphaFoldDB" id="A0A7J0GBF2"/>
<dbReference type="SUPFAM" id="SSF54928">
    <property type="entry name" value="RNA-binding domain, RBD"/>
    <property type="match status" value="2"/>
</dbReference>
<keyword evidence="8" id="KW-1185">Reference proteome</keyword>
<keyword evidence="2 3" id="KW-0694">RNA-binding</keyword>
<keyword evidence="1" id="KW-0507">mRNA processing</keyword>
<evidence type="ECO:0000313" key="8">
    <source>
        <dbReference type="Proteomes" id="UP000585474"/>
    </source>
</evidence>
<dbReference type="SMART" id="SM00360">
    <property type="entry name" value="RRM"/>
    <property type="match status" value="2"/>
</dbReference>
<dbReference type="InterPro" id="IPR012677">
    <property type="entry name" value="Nucleotide-bd_a/b_plait_sf"/>
</dbReference>
<dbReference type="GO" id="GO:0003729">
    <property type="term" value="F:mRNA binding"/>
    <property type="evidence" value="ECO:0007669"/>
    <property type="project" value="InterPro"/>
</dbReference>
<feature type="domain" description="RRM" evidence="6">
    <location>
        <begin position="250"/>
        <end position="360"/>
    </location>
</feature>
<dbReference type="Proteomes" id="UP000585474">
    <property type="component" value="Unassembled WGS sequence"/>
</dbReference>
<dbReference type="PANTHER" id="PTHR47640">
    <property type="entry name" value="TRNA SELENOCYSTEINE 1-ASSOCIATED PROTEIN 1-RELATED-RELATED"/>
    <property type="match status" value="1"/>
</dbReference>
<name>A0A7J0GBF2_9ERIC</name>
<evidence type="ECO:0000259" key="6">
    <source>
        <dbReference type="PROSITE" id="PS50102"/>
    </source>
</evidence>
<comment type="caution">
    <text evidence="7">The sequence shown here is derived from an EMBL/GenBank/DDBJ whole genome shotgun (WGS) entry which is preliminary data.</text>
</comment>
<keyword evidence="5" id="KW-1133">Transmembrane helix</keyword>
<sequence>MQNQRLKQQQQQALMQQAALLQQQSLYHPGLLAAPQIEPIPSGNLPPGFDPSTCRSNPSFKRFFQVLAPLRGASSLERRSHRMGSFITLIVDQPQLLYCILMEGTSLDSLSKLIGHMPVVRGKTLQVTITFLLVISALRLLMLCCLHAFLYIPVVLMQELCGIRRLVVQRGFGFVSFRNQQDAQSAINDLTGKWLGSRQIRCNWATKGAGANDDKQSSDAKSVVELTNGSSEDGKETANNDAPENNPQYTTVYVGNLAPEARILLSLLFWLRYFISPPAPTPLPPSLFLERGPRMVTQLDLHRHFHSLGAGVIEDVRIQRDKGFGFVRYSTHAEAGLAIQMGNTQSYLYGKQIKCSWGNKPTPPGTSSNPLPPPTAAPLPFSAADILAYERQLAMSKMGGGGVQTLMHPQGQHPLKQAPMGMGAAGASQAIYDGGFQNIAAAQQLMYYQ</sequence>
<dbReference type="GO" id="GO:0006397">
    <property type="term" value="P:mRNA processing"/>
    <property type="evidence" value="ECO:0007669"/>
    <property type="project" value="UniProtKB-KW"/>
</dbReference>
<dbReference type="InterPro" id="IPR035979">
    <property type="entry name" value="RBD_domain_sf"/>
</dbReference>
<dbReference type="PROSITE" id="PS50102">
    <property type="entry name" value="RRM"/>
    <property type="match status" value="2"/>
</dbReference>
<dbReference type="InterPro" id="IPR050825">
    <property type="entry name" value="RBM42_RBP45_47-like"/>
</dbReference>
<evidence type="ECO:0000256" key="2">
    <source>
        <dbReference type="ARBA" id="ARBA00022884"/>
    </source>
</evidence>
<evidence type="ECO:0000256" key="1">
    <source>
        <dbReference type="ARBA" id="ARBA00022664"/>
    </source>
</evidence>
<feature type="transmembrane region" description="Helical" evidence="5">
    <location>
        <begin position="127"/>
        <end position="152"/>
    </location>
</feature>
<protein>
    <submittedName>
        <fullName evidence="7">RNA-binding (RRM/RBD/RNP motifs) family protein</fullName>
    </submittedName>
</protein>
<dbReference type="Gene3D" id="3.30.70.330">
    <property type="match status" value="2"/>
</dbReference>
<evidence type="ECO:0000256" key="3">
    <source>
        <dbReference type="PROSITE-ProRule" id="PRU00176"/>
    </source>
</evidence>
<evidence type="ECO:0000256" key="5">
    <source>
        <dbReference type="SAM" id="Phobius"/>
    </source>
</evidence>
<dbReference type="InterPro" id="IPR000504">
    <property type="entry name" value="RRM_dom"/>
</dbReference>
<keyword evidence="5" id="KW-0812">Transmembrane</keyword>
<gene>
    <name evidence="7" type="ORF">Acr_19g0010820</name>
</gene>
<feature type="domain" description="RRM" evidence="6">
    <location>
        <begin position="149"/>
        <end position="207"/>
    </location>
</feature>
<accession>A0A7J0GBF2</accession>
<organism evidence="7 8">
    <name type="scientific">Actinidia rufa</name>
    <dbReference type="NCBI Taxonomy" id="165716"/>
    <lineage>
        <taxon>Eukaryota</taxon>
        <taxon>Viridiplantae</taxon>
        <taxon>Streptophyta</taxon>
        <taxon>Embryophyta</taxon>
        <taxon>Tracheophyta</taxon>
        <taxon>Spermatophyta</taxon>
        <taxon>Magnoliopsida</taxon>
        <taxon>eudicotyledons</taxon>
        <taxon>Gunneridae</taxon>
        <taxon>Pentapetalae</taxon>
        <taxon>asterids</taxon>
        <taxon>Ericales</taxon>
        <taxon>Actinidiaceae</taxon>
        <taxon>Actinidia</taxon>
    </lineage>
</organism>
<evidence type="ECO:0000313" key="7">
    <source>
        <dbReference type="EMBL" id="GFZ08145.1"/>
    </source>
</evidence>
<dbReference type="OrthoDB" id="8093034at2759"/>
<reference evidence="7 8" key="1">
    <citation type="submission" date="2019-07" db="EMBL/GenBank/DDBJ databases">
        <title>De Novo Assembly of kiwifruit Actinidia rufa.</title>
        <authorList>
            <person name="Sugita-Konishi S."/>
            <person name="Sato K."/>
            <person name="Mori E."/>
            <person name="Abe Y."/>
            <person name="Kisaki G."/>
            <person name="Hamano K."/>
            <person name="Suezawa K."/>
            <person name="Otani M."/>
            <person name="Fukuda T."/>
            <person name="Manabe T."/>
            <person name="Gomi K."/>
            <person name="Tabuchi M."/>
            <person name="Akimitsu K."/>
            <person name="Kataoka I."/>
        </authorList>
    </citation>
    <scope>NUCLEOTIDE SEQUENCE [LARGE SCALE GENOMIC DNA]</scope>
    <source>
        <strain evidence="8">cv. Fuchu</strain>
    </source>
</reference>
<dbReference type="EMBL" id="BJWL01000019">
    <property type="protein sequence ID" value="GFZ08145.1"/>
    <property type="molecule type" value="Genomic_DNA"/>
</dbReference>
<keyword evidence="5" id="KW-0472">Membrane</keyword>
<feature type="region of interest" description="Disordered" evidence="4">
    <location>
        <begin position="208"/>
        <end position="246"/>
    </location>
</feature>
<dbReference type="PANTHER" id="PTHR47640:SF72">
    <property type="entry name" value="OLIGOURIDYLATE-BINDING PROTEIN 1B"/>
    <property type="match status" value="1"/>
</dbReference>
<dbReference type="Pfam" id="PF00076">
    <property type="entry name" value="RRM_1"/>
    <property type="match status" value="2"/>
</dbReference>
<proteinExistence type="predicted"/>
<evidence type="ECO:0000256" key="4">
    <source>
        <dbReference type="SAM" id="MobiDB-lite"/>
    </source>
</evidence>